<dbReference type="RefSeq" id="WP_177105138.1">
    <property type="nucleotide sequence ID" value="NZ_JACAQB010000024.1"/>
</dbReference>
<evidence type="ECO:0000313" key="1">
    <source>
        <dbReference type="EMBL" id="NWB99548.1"/>
    </source>
</evidence>
<protein>
    <submittedName>
        <fullName evidence="1">Uncharacterized protein</fullName>
    </submittedName>
</protein>
<organism evidence="1 2">
    <name type="scientific">Pseudomonas gingeri</name>
    <dbReference type="NCBI Taxonomy" id="117681"/>
    <lineage>
        <taxon>Bacteria</taxon>
        <taxon>Pseudomonadati</taxon>
        <taxon>Pseudomonadota</taxon>
        <taxon>Gammaproteobacteria</taxon>
        <taxon>Pseudomonadales</taxon>
        <taxon>Pseudomonadaceae</taxon>
        <taxon>Pseudomonas</taxon>
    </lineage>
</organism>
<name>A0A7Y7XGM8_9PSED</name>
<sequence>MNNFSRSLTLIITNASGVDMMVNYGTLSGGTWEAAPIPGTLISPTDQQSYVNGASNTFTSLGGTLLLTPANGGMISPNWNWPAGSPPSGSTTSASTEGLAVSSELIGTQSNDVTLQVIISNAVTVKNMV</sequence>
<gene>
    <name evidence="1" type="ORF">HX882_27040</name>
</gene>
<dbReference type="AlphaFoldDB" id="A0A7Y7XGM8"/>
<dbReference type="Proteomes" id="UP000539985">
    <property type="component" value="Unassembled WGS sequence"/>
</dbReference>
<proteinExistence type="predicted"/>
<dbReference type="Gene3D" id="2.60.270.50">
    <property type="match status" value="1"/>
</dbReference>
<accession>A0A7Y7XGM8</accession>
<comment type="caution">
    <text evidence="1">The sequence shown here is derived from an EMBL/GenBank/DDBJ whole genome shotgun (WGS) entry which is preliminary data.</text>
</comment>
<evidence type="ECO:0000313" key="2">
    <source>
        <dbReference type="Proteomes" id="UP000539985"/>
    </source>
</evidence>
<reference evidence="1 2" key="1">
    <citation type="submission" date="2020-04" db="EMBL/GenBank/DDBJ databases">
        <title>Molecular characterization of pseudomonads from Agaricus bisporus reveal novel blotch 2 pathogens in Western Europe.</title>
        <authorList>
            <person name="Taparia T."/>
            <person name="Krijger M."/>
            <person name="Haynes E."/>
            <person name="Elpinstone J.G."/>
            <person name="Noble R."/>
            <person name="Van Der Wolf J."/>
        </authorList>
    </citation>
    <scope>NUCLEOTIDE SEQUENCE [LARGE SCALE GENOMIC DNA]</scope>
    <source>
        <strain evidence="1 2">H7001</strain>
    </source>
</reference>
<dbReference type="EMBL" id="JACAQB010000024">
    <property type="protein sequence ID" value="NWB99548.1"/>
    <property type="molecule type" value="Genomic_DNA"/>
</dbReference>